<name>U5QKY3_GLOK1</name>
<dbReference type="InterPro" id="IPR029060">
    <property type="entry name" value="PIN-like_dom_sf"/>
</dbReference>
<dbReference type="GO" id="GO:0016787">
    <property type="term" value="F:hydrolase activity"/>
    <property type="evidence" value="ECO:0007669"/>
    <property type="project" value="UniProtKB-KW"/>
</dbReference>
<gene>
    <name evidence="8" type="ORF">GKIL_2054</name>
</gene>
<evidence type="ECO:0000256" key="3">
    <source>
        <dbReference type="ARBA" id="ARBA00022722"/>
    </source>
</evidence>
<dbReference type="Proteomes" id="UP000017396">
    <property type="component" value="Chromosome"/>
</dbReference>
<keyword evidence="5" id="KW-0378">Hydrolase</keyword>
<evidence type="ECO:0000313" key="9">
    <source>
        <dbReference type="Proteomes" id="UP000017396"/>
    </source>
</evidence>
<comment type="similarity">
    <text evidence="7">Belongs to the PINc/VapC protein family.</text>
</comment>
<dbReference type="InterPro" id="IPR050556">
    <property type="entry name" value="Type_II_TA_system_RNase"/>
</dbReference>
<protein>
    <submittedName>
        <fullName evidence="8">PilT protein domain protein</fullName>
    </submittedName>
</protein>
<comment type="cofactor">
    <cofactor evidence="1">
        <name>Mg(2+)</name>
        <dbReference type="ChEBI" id="CHEBI:18420"/>
    </cofactor>
</comment>
<dbReference type="AlphaFoldDB" id="U5QKY3"/>
<dbReference type="PANTHER" id="PTHR33653:SF1">
    <property type="entry name" value="RIBONUCLEASE VAPC2"/>
    <property type="match status" value="1"/>
</dbReference>
<dbReference type="KEGG" id="glj:GKIL_2054"/>
<keyword evidence="3" id="KW-0540">Nuclease</keyword>
<dbReference type="SUPFAM" id="SSF88723">
    <property type="entry name" value="PIN domain-like"/>
    <property type="match status" value="1"/>
</dbReference>
<dbReference type="EMBL" id="CP003587">
    <property type="protein sequence ID" value="AGY58300.1"/>
    <property type="molecule type" value="Genomic_DNA"/>
</dbReference>
<evidence type="ECO:0000256" key="5">
    <source>
        <dbReference type="ARBA" id="ARBA00022801"/>
    </source>
</evidence>
<evidence type="ECO:0000256" key="7">
    <source>
        <dbReference type="ARBA" id="ARBA00038093"/>
    </source>
</evidence>
<evidence type="ECO:0000313" key="8">
    <source>
        <dbReference type="EMBL" id="AGY58300.1"/>
    </source>
</evidence>
<evidence type="ECO:0000256" key="1">
    <source>
        <dbReference type="ARBA" id="ARBA00001946"/>
    </source>
</evidence>
<keyword evidence="4" id="KW-0479">Metal-binding</keyword>
<dbReference type="PANTHER" id="PTHR33653">
    <property type="entry name" value="RIBONUCLEASE VAPC2"/>
    <property type="match status" value="1"/>
</dbReference>
<dbReference type="HOGENOM" id="CLU_118482_8_2_3"/>
<evidence type="ECO:0000256" key="6">
    <source>
        <dbReference type="ARBA" id="ARBA00022842"/>
    </source>
</evidence>
<dbReference type="STRING" id="1183438.GKIL_2054"/>
<keyword evidence="2" id="KW-1277">Toxin-antitoxin system</keyword>
<keyword evidence="6" id="KW-0460">Magnesium</keyword>
<dbReference type="GO" id="GO:0046872">
    <property type="term" value="F:metal ion binding"/>
    <property type="evidence" value="ECO:0007669"/>
    <property type="project" value="UniProtKB-KW"/>
</dbReference>
<evidence type="ECO:0000256" key="4">
    <source>
        <dbReference type="ARBA" id="ARBA00022723"/>
    </source>
</evidence>
<keyword evidence="9" id="KW-1185">Reference proteome</keyword>
<evidence type="ECO:0000256" key="2">
    <source>
        <dbReference type="ARBA" id="ARBA00022649"/>
    </source>
</evidence>
<organism evidence="8 9">
    <name type="scientific">Gloeobacter kilaueensis (strain ATCC BAA-2537 / CCAP 1431/1 / ULC 316 / JS1)</name>
    <dbReference type="NCBI Taxonomy" id="1183438"/>
    <lineage>
        <taxon>Bacteria</taxon>
        <taxon>Bacillati</taxon>
        <taxon>Cyanobacteriota</taxon>
        <taxon>Cyanophyceae</taxon>
        <taxon>Gloeobacterales</taxon>
        <taxon>Gloeobacteraceae</taxon>
        <taxon>Gloeobacter</taxon>
    </lineage>
</organism>
<dbReference type="Gene3D" id="3.40.50.1010">
    <property type="entry name" value="5'-nuclease"/>
    <property type="match status" value="1"/>
</dbReference>
<dbReference type="GO" id="GO:0004518">
    <property type="term" value="F:nuclease activity"/>
    <property type="evidence" value="ECO:0007669"/>
    <property type="project" value="UniProtKB-KW"/>
</dbReference>
<dbReference type="eggNOG" id="COG1487">
    <property type="taxonomic scope" value="Bacteria"/>
</dbReference>
<sequence length="119" mass="13223">MAWVAQQNPQELFTTSIAEAEISYGVALLEAGQRRTQLESAVRQMFEQDFYRRILPFDSPAAVLYGPLVAQRRKLGKPIAQADAQIAAIVRAQAATLATRNIRDFTDCQLSLISPWQGS</sequence>
<accession>U5QKY3</accession>
<proteinExistence type="inferred from homology"/>
<reference evidence="8 9" key="1">
    <citation type="journal article" date="2013" name="PLoS ONE">
        <title>Cultivation and Complete Genome Sequencing of Gloeobacter kilaueensis sp. nov., from a Lava Cave in Kilauea Caldera, Hawai'i.</title>
        <authorList>
            <person name="Saw J.H."/>
            <person name="Schatz M."/>
            <person name="Brown M.V."/>
            <person name="Kunkel D.D."/>
            <person name="Foster J.S."/>
            <person name="Shick H."/>
            <person name="Christensen S."/>
            <person name="Hou S."/>
            <person name="Wan X."/>
            <person name="Donachie S.P."/>
        </authorList>
    </citation>
    <scope>NUCLEOTIDE SEQUENCE [LARGE SCALE GENOMIC DNA]</scope>
    <source>
        <strain evidence="9">JS</strain>
    </source>
</reference>